<sequence>MLLESLVNISGHSAQLRDRLLVGDQGAKVCHICCPAGEDEGVHLVPGGSLRDCEHHNLGTYDPRDL</sequence>
<dbReference type="EMBL" id="JALJOS010000061">
    <property type="protein sequence ID" value="KAK9818524.1"/>
    <property type="molecule type" value="Genomic_DNA"/>
</dbReference>
<evidence type="ECO:0000313" key="2">
    <source>
        <dbReference type="Proteomes" id="UP001438707"/>
    </source>
</evidence>
<accession>A0AAW1QCE5</accession>
<protein>
    <submittedName>
        <fullName evidence="1">Uncharacterized protein</fullName>
    </submittedName>
</protein>
<keyword evidence="2" id="KW-1185">Reference proteome</keyword>
<name>A0AAW1QCE5_9CHLO</name>
<proteinExistence type="predicted"/>
<gene>
    <name evidence="1" type="ORF">WJX74_008992</name>
</gene>
<dbReference type="AlphaFoldDB" id="A0AAW1QCE5"/>
<reference evidence="1 2" key="1">
    <citation type="journal article" date="2024" name="Nat. Commun.">
        <title>Phylogenomics reveals the evolutionary origins of lichenization in chlorophyte algae.</title>
        <authorList>
            <person name="Puginier C."/>
            <person name="Libourel C."/>
            <person name="Otte J."/>
            <person name="Skaloud P."/>
            <person name="Haon M."/>
            <person name="Grisel S."/>
            <person name="Petersen M."/>
            <person name="Berrin J.G."/>
            <person name="Delaux P.M."/>
            <person name="Dal Grande F."/>
            <person name="Keller J."/>
        </authorList>
    </citation>
    <scope>NUCLEOTIDE SEQUENCE [LARGE SCALE GENOMIC DNA]</scope>
    <source>
        <strain evidence="1 2">SAG 2145</strain>
    </source>
</reference>
<dbReference type="Proteomes" id="UP001438707">
    <property type="component" value="Unassembled WGS sequence"/>
</dbReference>
<evidence type="ECO:0000313" key="1">
    <source>
        <dbReference type="EMBL" id="KAK9818524.1"/>
    </source>
</evidence>
<comment type="caution">
    <text evidence="1">The sequence shown here is derived from an EMBL/GenBank/DDBJ whole genome shotgun (WGS) entry which is preliminary data.</text>
</comment>
<organism evidence="1 2">
    <name type="scientific">Apatococcus lobatus</name>
    <dbReference type="NCBI Taxonomy" id="904363"/>
    <lineage>
        <taxon>Eukaryota</taxon>
        <taxon>Viridiplantae</taxon>
        <taxon>Chlorophyta</taxon>
        <taxon>core chlorophytes</taxon>
        <taxon>Trebouxiophyceae</taxon>
        <taxon>Chlorellales</taxon>
        <taxon>Chlorellaceae</taxon>
        <taxon>Apatococcus</taxon>
    </lineage>
</organism>